<feature type="site" description="Deprotonates C-terminal active site Cys" evidence="7">
    <location>
        <position position="25"/>
    </location>
</feature>
<evidence type="ECO:0000313" key="10">
    <source>
        <dbReference type="EMBL" id="OYO25382.1"/>
    </source>
</evidence>
<sequence length="106" mass="12014">MAVSEVTDGTFDDLVLRSDRPVLVDYWAEWCSPCKQFAPILSELSDSFGDRMEFLRLYTDDNQITPARFEVKGLPTVHIFVAGELVHSLQGARTKSTITRAIEEYV</sequence>
<dbReference type="FunFam" id="3.40.30.10:FF:000001">
    <property type="entry name" value="Thioredoxin"/>
    <property type="match status" value="1"/>
</dbReference>
<feature type="site" description="Contributes to redox potential value" evidence="7">
    <location>
        <position position="32"/>
    </location>
</feature>
<dbReference type="PROSITE" id="PS51352">
    <property type="entry name" value="THIOREDOXIN_2"/>
    <property type="match status" value="1"/>
</dbReference>
<keyword evidence="5 8" id="KW-0676">Redox-active center</keyword>
<evidence type="ECO:0000256" key="5">
    <source>
        <dbReference type="ARBA" id="ARBA00023284"/>
    </source>
</evidence>
<evidence type="ECO:0000256" key="7">
    <source>
        <dbReference type="PIRSR" id="PIRSR000077-1"/>
    </source>
</evidence>
<dbReference type="EMBL" id="NMVQ01000001">
    <property type="protein sequence ID" value="OYO25382.1"/>
    <property type="molecule type" value="Genomic_DNA"/>
</dbReference>
<dbReference type="InterPro" id="IPR005746">
    <property type="entry name" value="Thioredoxin"/>
</dbReference>
<evidence type="ECO:0000256" key="6">
    <source>
        <dbReference type="PIRNR" id="PIRNR000077"/>
    </source>
</evidence>
<dbReference type="GO" id="GO:0015035">
    <property type="term" value="F:protein-disulfide reductase activity"/>
    <property type="evidence" value="ECO:0007669"/>
    <property type="project" value="InterPro"/>
</dbReference>
<organism evidence="10 11">
    <name type="scientific">Enemella dayhoffiae</name>
    <dbReference type="NCBI Taxonomy" id="2016507"/>
    <lineage>
        <taxon>Bacteria</taxon>
        <taxon>Bacillati</taxon>
        <taxon>Actinomycetota</taxon>
        <taxon>Actinomycetes</taxon>
        <taxon>Propionibacteriales</taxon>
        <taxon>Propionibacteriaceae</taxon>
        <taxon>Enemella</taxon>
    </lineage>
</organism>
<proteinExistence type="inferred from homology"/>
<keyword evidence="3" id="KW-0249">Electron transport</keyword>
<evidence type="ECO:0000256" key="8">
    <source>
        <dbReference type="PIRSR" id="PIRSR000077-4"/>
    </source>
</evidence>
<dbReference type="PANTHER" id="PTHR45663:SF11">
    <property type="entry name" value="GEO12009P1"/>
    <property type="match status" value="1"/>
</dbReference>
<dbReference type="InterPro" id="IPR036249">
    <property type="entry name" value="Thioredoxin-like_sf"/>
</dbReference>
<keyword evidence="4 8" id="KW-1015">Disulfide bond</keyword>
<keyword evidence="11" id="KW-1185">Reference proteome</keyword>
<dbReference type="InterPro" id="IPR013766">
    <property type="entry name" value="Thioredoxin_domain"/>
</dbReference>
<feature type="active site" description="Nucleophile" evidence="7">
    <location>
        <position position="31"/>
    </location>
</feature>
<dbReference type="OrthoDB" id="9790390at2"/>
<evidence type="ECO:0000313" key="11">
    <source>
        <dbReference type="Proteomes" id="UP000216311"/>
    </source>
</evidence>
<dbReference type="Proteomes" id="UP000216311">
    <property type="component" value="Unassembled WGS sequence"/>
</dbReference>
<protein>
    <recommendedName>
        <fullName evidence="6">Thioredoxin</fullName>
    </recommendedName>
</protein>
<dbReference type="PANTHER" id="PTHR45663">
    <property type="entry name" value="GEO12009P1"/>
    <property type="match status" value="1"/>
</dbReference>
<reference evidence="10 11" key="1">
    <citation type="submission" date="2017-07" db="EMBL/GenBank/DDBJ databases">
        <title>Draft whole genome sequences of clinical Proprionibacteriaceae strains.</title>
        <authorList>
            <person name="Bernier A.-M."/>
            <person name="Bernard K."/>
            <person name="Domingo M.-C."/>
        </authorList>
    </citation>
    <scope>NUCLEOTIDE SEQUENCE [LARGE SCALE GENOMIC DNA]</scope>
    <source>
        <strain evidence="10 11">NML 130396</strain>
    </source>
</reference>
<dbReference type="Gene3D" id="3.40.30.10">
    <property type="entry name" value="Glutaredoxin"/>
    <property type="match status" value="1"/>
</dbReference>
<keyword evidence="2" id="KW-0813">Transport</keyword>
<dbReference type="SUPFAM" id="SSF52833">
    <property type="entry name" value="Thioredoxin-like"/>
    <property type="match status" value="1"/>
</dbReference>
<name>A0A255HCR9_9ACTN</name>
<accession>A0A255HCR9</accession>
<dbReference type="AlphaFoldDB" id="A0A255HCR9"/>
<feature type="site" description="Contributes to redox potential value" evidence="7">
    <location>
        <position position="33"/>
    </location>
</feature>
<gene>
    <name evidence="10" type="ORF">CGZ93_02150</name>
</gene>
<feature type="disulfide bond" description="Redox-active" evidence="8">
    <location>
        <begin position="31"/>
        <end position="34"/>
    </location>
</feature>
<dbReference type="RefSeq" id="WP_094362476.1">
    <property type="nucleotide sequence ID" value="NZ_NMVQ01000001.1"/>
</dbReference>
<comment type="caution">
    <text evidence="10">The sequence shown here is derived from an EMBL/GenBank/DDBJ whole genome shotgun (WGS) entry which is preliminary data.</text>
</comment>
<dbReference type="PRINTS" id="PR00421">
    <property type="entry name" value="THIOREDOXIN"/>
</dbReference>
<dbReference type="Pfam" id="PF00085">
    <property type="entry name" value="Thioredoxin"/>
    <property type="match status" value="1"/>
</dbReference>
<feature type="domain" description="Thioredoxin" evidence="9">
    <location>
        <begin position="1"/>
        <end position="106"/>
    </location>
</feature>
<evidence type="ECO:0000259" key="9">
    <source>
        <dbReference type="PROSITE" id="PS51352"/>
    </source>
</evidence>
<feature type="active site" description="Nucleophile" evidence="7">
    <location>
        <position position="34"/>
    </location>
</feature>
<evidence type="ECO:0000256" key="4">
    <source>
        <dbReference type="ARBA" id="ARBA00023157"/>
    </source>
</evidence>
<dbReference type="GO" id="GO:0005737">
    <property type="term" value="C:cytoplasm"/>
    <property type="evidence" value="ECO:0007669"/>
    <property type="project" value="TreeGrafter"/>
</dbReference>
<dbReference type="PIRSF" id="PIRSF000077">
    <property type="entry name" value="Thioredoxin"/>
    <property type="match status" value="1"/>
</dbReference>
<dbReference type="CDD" id="cd02947">
    <property type="entry name" value="TRX_family"/>
    <property type="match status" value="1"/>
</dbReference>
<comment type="similarity">
    <text evidence="1 6">Belongs to the thioredoxin family.</text>
</comment>
<evidence type="ECO:0000256" key="2">
    <source>
        <dbReference type="ARBA" id="ARBA00022448"/>
    </source>
</evidence>
<evidence type="ECO:0000256" key="3">
    <source>
        <dbReference type="ARBA" id="ARBA00022982"/>
    </source>
</evidence>
<evidence type="ECO:0000256" key="1">
    <source>
        <dbReference type="ARBA" id="ARBA00008987"/>
    </source>
</evidence>